<evidence type="ECO:0000256" key="1">
    <source>
        <dbReference type="ARBA" id="ARBA00022837"/>
    </source>
</evidence>
<evidence type="ECO:0000313" key="3">
    <source>
        <dbReference type="EMBL" id="QZN96584.1"/>
    </source>
</evidence>
<reference evidence="3 4" key="1">
    <citation type="submission" date="2021-08" db="EMBL/GenBank/DDBJ databases">
        <title>Culture and genomic analysis of Symbiopectobacterium purcellii sp. nov. gen. nov., isolated from the leafhopper Empoasca decipiens.</title>
        <authorList>
            <person name="Nadal-Jimenez P."/>
            <person name="Siozios S."/>
            <person name="Halliday N."/>
            <person name="Camara M."/>
            <person name="Hurst G.D.D."/>
        </authorList>
    </citation>
    <scope>NUCLEOTIDE SEQUENCE [LARGE SCALE GENOMIC DNA]</scope>
    <source>
        <strain evidence="3 4">SyEd1</strain>
    </source>
</reference>
<keyword evidence="1" id="KW-0106">Calcium</keyword>
<sequence>MYGGAGHDNLNGGIGNDELIGEANNDLLQGGSGSDIYHFCSGDDSDIITECKRTPDDVDILRFGSGILPSQVILKRSNGENRNDLTLGIRDSDDSVTIKDFFGLLGPQVERVEFSDGAHWDMAAFAQKYGGVGDISQIRANMMGGTQGQNRCAAFEGPSTSGVCDERFDDIEGINRSCLTGKKATVTVDTLEHGQGDKTVRYGYGMTPADVRLEEAKSPPNENGVYYNGYTFSSNSASNFLIMEIKGVSSHENEIHDFPRSDSTSTTEFYDGTVWTVPDIIKHFREGAPLPTAQPAVPNVGGAIPQLHQEVAQFMAAGEVDDASVSSVSLPLATAPSHQSIQQSPLTH</sequence>
<dbReference type="RefSeq" id="WP_222159611.1">
    <property type="nucleotide sequence ID" value="NZ_CP081864.1"/>
</dbReference>
<dbReference type="PRINTS" id="PR00313">
    <property type="entry name" value="CABNDNGRPT"/>
</dbReference>
<protein>
    <recommendedName>
        <fullName evidence="2">Haemolysin-type calcium binding-related domain-containing protein</fullName>
    </recommendedName>
</protein>
<dbReference type="EMBL" id="CP081864">
    <property type="protein sequence ID" value="QZN96584.1"/>
    <property type="molecule type" value="Genomic_DNA"/>
</dbReference>
<accession>A0ABX9APN5</accession>
<feature type="domain" description="Haemolysin-type calcium binding-related" evidence="2">
    <location>
        <begin position="84"/>
        <end position="122"/>
    </location>
</feature>
<dbReference type="Gene3D" id="2.150.10.10">
    <property type="entry name" value="Serralysin-like metalloprotease, C-terminal"/>
    <property type="match status" value="1"/>
</dbReference>
<dbReference type="InterPro" id="IPR010566">
    <property type="entry name" value="Haemolys_ca-bd"/>
</dbReference>
<dbReference type="InterPro" id="IPR001343">
    <property type="entry name" value="Hemolysn_Ca-bd"/>
</dbReference>
<evidence type="ECO:0000313" key="4">
    <source>
        <dbReference type="Proteomes" id="UP000825886"/>
    </source>
</evidence>
<evidence type="ECO:0000259" key="2">
    <source>
        <dbReference type="Pfam" id="PF06594"/>
    </source>
</evidence>
<gene>
    <name evidence="3" type="ORF">K6K13_03840</name>
</gene>
<dbReference type="InterPro" id="IPR011049">
    <property type="entry name" value="Serralysin-like_metalloprot_C"/>
</dbReference>
<dbReference type="SUPFAM" id="SSF51120">
    <property type="entry name" value="beta-Roll"/>
    <property type="match status" value="1"/>
</dbReference>
<keyword evidence="4" id="KW-1185">Reference proteome</keyword>
<name>A0ABX9APN5_9ENTR</name>
<proteinExistence type="predicted"/>
<organism evidence="3 4">
    <name type="scientific">Symbiopectobacterium purcellii</name>
    <dbReference type="NCBI Taxonomy" id="2871826"/>
    <lineage>
        <taxon>Bacteria</taxon>
        <taxon>Pseudomonadati</taxon>
        <taxon>Pseudomonadota</taxon>
        <taxon>Gammaproteobacteria</taxon>
        <taxon>Enterobacterales</taxon>
        <taxon>Enterobacteriaceae</taxon>
    </lineage>
</organism>
<dbReference type="Pfam" id="PF00353">
    <property type="entry name" value="HemolysinCabind"/>
    <property type="match status" value="1"/>
</dbReference>
<dbReference type="Proteomes" id="UP000825886">
    <property type="component" value="Chromosome"/>
</dbReference>
<dbReference type="Pfam" id="PF06594">
    <property type="entry name" value="HCBP_related"/>
    <property type="match status" value="1"/>
</dbReference>